<dbReference type="InterPro" id="IPR000685">
    <property type="entry name" value="RuBisCO_lsu_C"/>
</dbReference>
<dbReference type="PANTHER" id="PTHR42704:SF17">
    <property type="entry name" value="RIBULOSE BISPHOSPHATE CARBOXYLASE LARGE CHAIN"/>
    <property type="match status" value="1"/>
</dbReference>
<protein>
    <submittedName>
        <fullName evidence="7">Ribulose-bisphosphate carboxylase large subunit family protein</fullName>
    </submittedName>
</protein>
<dbReference type="Gene3D" id="3.20.20.110">
    <property type="entry name" value="Ribulose bisphosphate carboxylase, large subunit, C-terminal domain"/>
    <property type="match status" value="1"/>
</dbReference>
<gene>
    <name evidence="7" type="ORF">ACFPPD_22870</name>
</gene>
<evidence type="ECO:0000256" key="2">
    <source>
        <dbReference type="ARBA" id="ARBA00022723"/>
    </source>
</evidence>
<dbReference type="Gene3D" id="3.30.70.150">
    <property type="entry name" value="RuBisCO large subunit, N-terminal domain"/>
    <property type="match status" value="1"/>
</dbReference>
<dbReference type="InterPro" id="IPR036376">
    <property type="entry name" value="RuBisCO_lsu_C_sf"/>
</dbReference>
<dbReference type="Pfam" id="PF02788">
    <property type="entry name" value="RuBisCO_large_N"/>
    <property type="match status" value="1"/>
</dbReference>
<evidence type="ECO:0000259" key="5">
    <source>
        <dbReference type="Pfam" id="PF00016"/>
    </source>
</evidence>
<dbReference type="SFLD" id="SFLDG00301">
    <property type="entry name" value="RuBisCO-like_proteins"/>
    <property type="match status" value="1"/>
</dbReference>
<dbReference type="InterPro" id="IPR020878">
    <property type="entry name" value="RuBisCo_large_chain_AS"/>
</dbReference>
<dbReference type="RefSeq" id="WP_378083479.1">
    <property type="nucleotide sequence ID" value="NZ_JBHSMH010000101.1"/>
</dbReference>
<comment type="similarity">
    <text evidence="4">Belongs to the RuBisCO large chain family.</text>
</comment>
<keyword evidence="3" id="KW-0460">Magnesium</keyword>
<dbReference type="PROSITE" id="PS00157">
    <property type="entry name" value="RUBISCO_LARGE"/>
    <property type="match status" value="1"/>
</dbReference>
<feature type="domain" description="Ribulose bisphosphate carboxylase large subunit C-terminal" evidence="5">
    <location>
        <begin position="141"/>
        <end position="417"/>
    </location>
</feature>
<accession>A0ABW0M310</accession>
<dbReference type="SUPFAM" id="SSF54966">
    <property type="entry name" value="RuBisCO, large subunit, small (N-terminal) domain"/>
    <property type="match status" value="1"/>
</dbReference>
<comment type="cofactor">
    <cofactor evidence="1">
        <name>Mg(2+)</name>
        <dbReference type="ChEBI" id="CHEBI:18420"/>
    </cofactor>
</comment>
<dbReference type="InterPro" id="IPR036422">
    <property type="entry name" value="RuBisCO_lsu_N_sf"/>
</dbReference>
<dbReference type="SUPFAM" id="SSF51649">
    <property type="entry name" value="RuBisCo, C-terminal domain"/>
    <property type="match status" value="1"/>
</dbReference>
<keyword evidence="2" id="KW-0479">Metal-binding</keyword>
<dbReference type="Proteomes" id="UP001596105">
    <property type="component" value="Unassembled WGS sequence"/>
</dbReference>
<feature type="domain" description="Ribulose bisphosphate carboxylase large subunit ferrodoxin-like N-terminal" evidence="6">
    <location>
        <begin position="8"/>
        <end position="128"/>
    </location>
</feature>
<dbReference type="CDD" id="cd08207">
    <property type="entry name" value="RLP_NonPhot"/>
    <property type="match status" value="1"/>
</dbReference>
<sequence length="422" mass="45748">MFSEEKVTATYWVETPHSLHTAAAVMAAEQSTGTFVAVPGETDEVKRRSAANIESITPLEIVRTPSLPGSRPPHNHDGSYYRGEVVLSFPYHNMGPSIPNLLATVAGNLFELRELSGLRLIDLELPPSFSSKYKGPKFGTAGTRDLVGVHGRPIIGTIIKPSIGLTIDELRPLVRTLALSGLDFIKDDELNANPLFVPFEQKVKAVMEEIERAADATGKKVMYAFNITGDIDELRRNHDWVKQSGGTCVMVSINSIGFSGLAELNRYSELPIHGHRNGFGYWTRYPALGMAFAPYQKLCRLAGADHLHVNALNGKFYESNESVIRSVQALQAPLLGGYDAMPVLSSGQSAATAAETFRLLRTCDLMNIAGGGIMAHPDGVEAGVASMLEAWEAAVQGIPVDEYARSRPALRRALEAFGEKGA</sequence>
<keyword evidence="8" id="KW-1185">Reference proteome</keyword>
<dbReference type="PANTHER" id="PTHR42704">
    <property type="entry name" value="RIBULOSE BISPHOSPHATE CARBOXYLASE"/>
    <property type="match status" value="1"/>
</dbReference>
<evidence type="ECO:0000256" key="4">
    <source>
        <dbReference type="RuleBase" id="RU003834"/>
    </source>
</evidence>
<comment type="caution">
    <text evidence="7">The sequence shown here is derived from an EMBL/GenBank/DDBJ whole genome shotgun (WGS) entry which is preliminary data.</text>
</comment>
<evidence type="ECO:0000259" key="6">
    <source>
        <dbReference type="Pfam" id="PF02788"/>
    </source>
</evidence>
<dbReference type="SFLD" id="SFLDS00014">
    <property type="entry name" value="RuBisCO"/>
    <property type="match status" value="1"/>
</dbReference>
<reference evidence="8" key="1">
    <citation type="journal article" date="2019" name="Int. J. Syst. Evol. Microbiol.">
        <title>The Global Catalogue of Microorganisms (GCM) 10K type strain sequencing project: providing services to taxonomists for standard genome sequencing and annotation.</title>
        <authorList>
            <consortium name="The Broad Institute Genomics Platform"/>
            <consortium name="The Broad Institute Genome Sequencing Center for Infectious Disease"/>
            <person name="Wu L."/>
            <person name="Ma J."/>
        </authorList>
    </citation>
    <scope>NUCLEOTIDE SEQUENCE [LARGE SCALE GENOMIC DNA]</scope>
    <source>
        <strain evidence="8">CCUG 57113</strain>
    </source>
</reference>
<proteinExistence type="inferred from homology"/>
<dbReference type="Pfam" id="PF00016">
    <property type="entry name" value="RuBisCO_large"/>
    <property type="match status" value="1"/>
</dbReference>
<organism evidence="7 8">
    <name type="scientific">Cohnella suwonensis</name>
    <dbReference type="NCBI Taxonomy" id="696072"/>
    <lineage>
        <taxon>Bacteria</taxon>
        <taxon>Bacillati</taxon>
        <taxon>Bacillota</taxon>
        <taxon>Bacilli</taxon>
        <taxon>Bacillales</taxon>
        <taxon>Paenibacillaceae</taxon>
        <taxon>Cohnella</taxon>
    </lineage>
</organism>
<dbReference type="InterPro" id="IPR033966">
    <property type="entry name" value="RuBisCO"/>
</dbReference>
<name>A0ABW0M310_9BACL</name>
<evidence type="ECO:0000256" key="1">
    <source>
        <dbReference type="ARBA" id="ARBA00001946"/>
    </source>
</evidence>
<evidence type="ECO:0000313" key="8">
    <source>
        <dbReference type="Proteomes" id="UP001596105"/>
    </source>
</evidence>
<evidence type="ECO:0000313" key="7">
    <source>
        <dbReference type="EMBL" id="MFC5471522.1"/>
    </source>
</evidence>
<evidence type="ECO:0000256" key="3">
    <source>
        <dbReference type="ARBA" id="ARBA00022842"/>
    </source>
</evidence>
<dbReference type="InterPro" id="IPR017443">
    <property type="entry name" value="RuBisCO_lsu_fd_N"/>
</dbReference>
<dbReference type="EMBL" id="JBHSMH010000101">
    <property type="protein sequence ID" value="MFC5471522.1"/>
    <property type="molecule type" value="Genomic_DNA"/>
</dbReference>